<organism evidence="1 2">
    <name type="scientific">Thalassolituus marinus</name>
    <dbReference type="NCBI Taxonomy" id="671053"/>
    <lineage>
        <taxon>Bacteria</taxon>
        <taxon>Pseudomonadati</taxon>
        <taxon>Pseudomonadota</taxon>
        <taxon>Gammaproteobacteria</taxon>
        <taxon>Oceanospirillales</taxon>
        <taxon>Oceanospirillaceae</taxon>
        <taxon>Thalassolituus</taxon>
    </lineage>
</organism>
<evidence type="ECO:0000313" key="1">
    <source>
        <dbReference type="EMBL" id="MCA6065344.1"/>
    </source>
</evidence>
<dbReference type="Proteomes" id="UP000714380">
    <property type="component" value="Unassembled WGS sequence"/>
</dbReference>
<sequence length="212" mass="23579">MIPNDAIQLDALLYYCIGSRWDISEPAAVIECMREYLAFDEEIGVFKASAMTMLVTPEEGVSLGSIQRVDDLRNKLTREIFAAKNKSILLAGGPTKKRLTQRQSYFAPYLHFHGVGDGGAIRQLLMQHLPGIGTDARTASSGEFVSARVIPGDFSYVEDGKALRRLPLKYGQQLGLKNPEPVCLTPPYYHKEQVLGFAPDRIIVKSLSHYFS</sequence>
<protein>
    <submittedName>
        <fullName evidence="1">Uncharacterized protein</fullName>
    </submittedName>
</protein>
<proteinExistence type="predicted"/>
<accession>A0ABS7ZUB5</accession>
<name>A0ABS7ZUB5_9GAMM</name>
<dbReference type="EMBL" id="JAEDAH010000105">
    <property type="protein sequence ID" value="MCA6065344.1"/>
    <property type="molecule type" value="Genomic_DNA"/>
</dbReference>
<comment type="caution">
    <text evidence="1">The sequence shown here is derived from an EMBL/GenBank/DDBJ whole genome shotgun (WGS) entry which is preliminary data.</text>
</comment>
<gene>
    <name evidence="1" type="ORF">I9W95_17240</name>
</gene>
<evidence type="ECO:0000313" key="2">
    <source>
        <dbReference type="Proteomes" id="UP000714380"/>
    </source>
</evidence>
<keyword evidence="2" id="KW-1185">Reference proteome</keyword>
<reference evidence="1 2" key="1">
    <citation type="submission" date="2020-12" db="EMBL/GenBank/DDBJ databases">
        <title>Novel Thalassolituus-related marine hydrocarbonoclastic bacteria mediated algae-derived hydrocarbons mineralization in twilight zone of the northern South China Sea.</title>
        <authorList>
            <person name="Dong C."/>
        </authorList>
    </citation>
    <scope>NUCLEOTIDE SEQUENCE [LARGE SCALE GENOMIC DNA]</scope>
    <source>
        <strain evidence="1 2">IMCC1826</strain>
    </source>
</reference>